<protein>
    <submittedName>
        <fullName evidence="1">Uncharacterized protein</fullName>
    </submittedName>
</protein>
<dbReference type="AlphaFoldDB" id="A0A098GDZ2"/>
<accession>A0A098GDZ2</accession>
<evidence type="ECO:0000313" key="2">
    <source>
        <dbReference type="Proteomes" id="UP000032414"/>
    </source>
</evidence>
<organism evidence="1 2">
    <name type="scientific">Legionella micdadei</name>
    <name type="common">Tatlockia micdadei</name>
    <dbReference type="NCBI Taxonomy" id="451"/>
    <lineage>
        <taxon>Bacteria</taxon>
        <taxon>Pseudomonadati</taxon>
        <taxon>Pseudomonadota</taxon>
        <taxon>Gammaproteobacteria</taxon>
        <taxon>Legionellales</taxon>
        <taxon>Legionellaceae</taxon>
        <taxon>Legionella</taxon>
    </lineage>
</organism>
<gene>
    <name evidence="1" type="ORF">LMI_0892</name>
</gene>
<dbReference type="Proteomes" id="UP000032414">
    <property type="component" value="Chromosome I"/>
</dbReference>
<dbReference type="EMBL" id="LN614830">
    <property type="protein sequence ID" value="CEG60212.1"/>
    <property type="molecule type" value="Genomic_DNA"/>
</dbReference>
<dbReference type="KEGG" id="tmc:LMI_0892"/>
<evidence type="ECO:0000313" key="1">
    <source>
        <dbReference type="EMBL" id="CEG60212.1"/>
    </source>
</evidence>
<dbReference type="HOGENOM" id="CLU_2425963_0_0_6"/>
<proteinExistence type="predicted"/>
<name>A0A098GDZ2_LEGMI</name>
<reference evidence="2" key="1">
    <citation type="submission" date="2014-09" db="EMBL/GenBank/DDBJ databases">
        <authorList>
            <person name="Gomez-Valero L."/>
        </authorList>
    </citation>
    <scope>NUCLEOTIDE SEQUENCE [LARGE SCALE GENOMIC DNA]</scope>
    <source>
        <strain evidence="2">ATCC33218</strain>
    </source>
</reference>
<sequence>MYVGAENSPLSLTLSPALCAGERGKVFSDFFLRTLYVGAENSPLSLALSPTLCAGERGKVFSDFFLRTLYVGGEKFPPLPNPLPHTLCGGE</sequence>